<evidence type="ECO:0000259" key="2">
    <source>
        <dbReference type="Pfam" id="PF00571"/>
    </source>
</evidence>
<dbReference type="InterPro" id="IPR046342">
    <property type="entry name" value="CBS_dom_sf"/>
</dbReference>
<dbReference type="Proteomes" id="UP000680714">
    <property type="component" value="Unassembled WGS sequence"/>
</dbReference>
<dbReference type="CDD" id="cd04607">
    <property type="entry name" value="CBS_pair_NTP_transferase_assoc"/>
    <property type="match status" value="1"/>
</dbReference>
<proteinExistence type="predicted"/>
<name>A0ABS5IH59_9PROT</name>
<dbReference type="CDD" id="cd06426">
    <property type="entry name" value="NTP_transferase_like_2"/>
    <property type="match status" value="1"/>
</dbReference>
<dbReference type="Pfam" id="PF00483">
    <property type="entry name" value="NTP_transferase"/>
    <property type="match status" value="1"/>
</dbReference>
<keyword evidence="4" id="KW-1185">Reference proteome</keyword>
<dbReference type="PANTHER" id="PTHR22572">
    <property type="entry name" value="SUGAR-1-PHOSPHATE GUANYL TRANSFERASE"/>
    <property type="match status" value="1"/>
</dbReference>
<comment type="caution">
    <text evidence="3">The sequence shown here is derived from an EMBL/GenBank/DDBJ whole genome shotgun (WGS) entry which is preliminary data.</text>
</comment>
<gene>
    <name evidence="3" type="ORF">KEC16_18565</name>
</gene>
<evidence type="ECO:0000313" key="4">
    <source>
        <dbReference type="Proteomes" id="UP000680714"/>
    </source>
</evidence>
<dbReference type="InterPro" id="IPR005835">
    <property type="entry name" value="NTP_transferase_dom"/>
</dbReference>
<evidence type="ECO:0000259" key="1">
    <source>
        <dbReference type="Pfam" id="PF00483"/>
    </source>
</evidence>
<dbReference type="RefSeq" id="WP_211551737.1">
    <property type="nucleotide sequence ID" value="NZ_JAGTUF010000030.1"/>
</dbReference>
<reference evidence="3 4" key="1">
    <citation type="submission" date="2021-04" db="EMBL/GenBank/DDBJ databases">
        <title>Magnetospirillum sulfuroxidans sp. nov., a facultative chemolithoautotrophic sulfur-oxidizing alphaproteobacterium isolated from freshwater sediment and proposals for Paramagetospirillum gen. nov., and Magnetospirillaceae fam. nov.</title>
        <authorList>
            <person name="Koziaeva V."/>
            <person name="Geelhoed J.S."/>
            <person name="Sorokin D.Y."/>
            <person name="Grouzdev D.S."/>
        </authorList>
    </citation>
    <scope>NUCLEOTIDE SEQUENCE [LARGE SCALE GENOMIC DNA]</scope>
    <source>
        <strain evidence="3 4">J10</strain>
    </source>
</reference>
<dbReference type="Pfam" id="PF00571">
    <property type="entry name" value="CBS"/>
    <property type="match status" value="1"/>
</dbReference>
<accession>A0ABS5IH59</accession>
<evidence type="ECO:0000313" key="3">
    <source>
        <dbReference type="EMBL" id="MBR9973734.1"/>
    </source>
</evidence>
<dbReference type="EMBL" id="JAGTUF010000030">
    <property type="protein sequence ID" value="MBR9973734.1"/>
    <property type="molecule type" value="Genomic_DNA"/>
</dbReference>
<dbReference type="InterPro" id="IPR029044">
    <property type="entry name" value="Nucleotide-diphossugar_trans"/>
</dbReference>
<sequence length="347" mass="38938">MKNWESALIPEGIAIREALKVIDTARIGLVVDADRRLLGTVTDGDIRRGILRSISLHDPVDQVMNATPFTASATLSRAEIRAMPAAGKYRFVPVIDSHGCVVGLEGVVTTVSPQIRSNLVVLMAGGLGKRLRPLTESTPKPMLQVGSRPLLETILIHIAEQGFNQFLISVNYKAEMVKDHFGDGRQWNAEIRYLEETREMGTAGALSLLPEVPTEPIIIMNGDLLTKIDLLHLLDYHAEHGSMATMCVREYDFQVPYGVVHIDGHRIKSIEEKPIHRFFVNAGIYVLSPEVLFLVDKDEFLDMPRLFDRLISRSLPSAVFPIREYWMDIGLPDDYHQANREFDTVFP</sequence>
<feature type="domain" description="CBS" evidence="2">
    <location>
        <begin position="9"/>
        <end position="50"/>
    </location>
</feature>
<dbReference type="InterPro" id="IPR050486">
    <property type="entry name" value="Mannose-1P_guanyltransferase"/>
</dbReference>
<dbReference type="SUPFAM" id="SSF54631">
    <property type="entry name" value="CBS-domain pair"/>
    <property type="match status" value="1"/>
</dbReference>
<dbReference type="Gene3D" id="3.90.550.10">
    <property type="entry name" value="Spore Coat Polysaccharide Biosynthesis Protein SpsA, Chain A"/>
    <property type="match status" value="1"/>
</dbReference>
<dbReference type="SUPFAM" id="SSF53448">
    <property type="entry name" value="Nucleotide-diphospho-sugar transferases"/>
    <property type="match status" value="1"/>
</dbReference>
<feature type="domain" description="Nucleotidyl transferase" evidence="1">
    <location>
        <begin position="120"/>
        <end position="341"/>
    </location>
</feature>
<dbReference type="Gene3D" id="3.10.580.10">
    <property type="entry name" value="CBS-domain"/>
    <property type="match status" value="1"/>
</dbReference>
<organism evidence="3 4">
    <name type="scientific">Magnetospirillum sulfuroxidans</name>
    <dbReference type="NCBI Taxonomy" id="611300"/>
    <lineage>
        <taxon>Bacteria</taxon>
        <taxon>Pseudomonadati</taxon>
        <taxon>Pseudomonadota</taxon>
        <taxon>Alphaproteobacteria</taxon>
        <taxon>Rhodospirillales</taxon>
        <taxon>Rhodospirillaceae</taxon>
        <taxon>Magnetospirillum</taxon>
    </lineage>
</organism>
<dbReference type="InterPro" id="IPR000644">
    <property type="entry name" value="CBS_dom"/>
</dbReference>
<protein>
    <submittedName>
        <fullName evidence="3">Nucleotidyltransferase family protein</fullName>
    </submittedName>
</protein>